<comment type="caution">
    <text evidence="1">The sequence shown here is derived from an EMBL/GenBank/DDBJ whole genome shotgun (WGS) entry which is preliminary data.</text>
</comment>
<accession>A0A366L2V3</accession>
<gene>
    <name evidence="1" type="ORF">DRW42_09395</name>
</gene>
<evidence type="ECO:0000313" key="1">
    <source>
        <dbReference type="EMBL" id="RBQ07809.1"/>
    </source>
</evidence>
<dbReference type="Proteomes" id="UP000252081">
    <property type="component" value="Unassembled WGS sequence"/>
</dbReference>
<organism evidence="1 2">
    <name type="scientific">Pedobacter miscanthi</name>
    <dbReference type="NCBI Taxonomy" id="2259170"/>
    <lineage>
        <taxon>Bacteria</taxon>
        <taxon>Pseudomonadati</taxon>
        <taxon>Bacteroidota</taxon>
        <taxon>Sphingobacteriia</taxon>
        <taxon>Sphingobacteriales</taxon>
        <taxon>Sphingobacteriaceae</taxon>
        <taxon>Pedobacter</taxon>
    </lineage>
</organism>
<dbReference type="EMBL" id="QNQU01000007">
    <property type="protein sequence ID" value="RBQ07809.1"/>
    <property type="molecule type" value="Genomic_DNA"/>
</dbReference>
<sequence length="101" mass="11520">MLKSKYTRKEVDKVSQFLQNYMAQSAIHSLTADQAAELLAKNSVLRNDIGPKPGFNFREMLRQGREGKIEKVAGAFQLRPKTKWTINLIDKSTLNKTIPTR</sequence>
<dbReference type="RefSeq" id="WP_113948569.1">
    <property type="nucleotide sequence ID" value="NZ_QNQU01000007.1"/>
</dbReference>
<name>A0A366L2V3_9SPHI</name>
<proteinExistence type="predicted"/>
<reference evidence="1 2" key="1">
    <citation type="submission" date="2018-07" db="EMBL/GenBank/DDBJ databases">
        <title>A draft genome of a endophytic bacteria, a new species of Pedobacter.</title>
        <authorList>
            <person name="Zhang Z.D."/>
            <person name="Chen Z.J."/>
        </authorList>
    </citation>
    <scope>NUCLEOTIDE SEQUENCE [LARGE SCALE GENOMIC DNA]</scope>
    <source>
        <strain evidence="1 2">RS10</strain>
    </source>
</reference>
<dbReference type="OrthoDB" id="799424at2"/>
<protein>
    <submittedName>
        <fullName evidence="1">Uncharacterized protein</fullName>
    </submittedName>
</protein>
<keyword evidence="2" id="KW-1185">Reference proteome</keyword>
<evidence type="ECO:0000313" key="2">
    <source>
        <dbReference type="Proteomes" id="UP000252081"/>
    </source>
</evidence>
<dbReference type="AlphaFoldDB" id="A0A366L2V3"/>